<dbReference type="GO" id="GO:0020037">
    <property type="term" value="F:heme binding"/>
    <property type="evidence" value="ECO:0007669"/>
    <property type="project" value="InterPro"/>
</dbReference>
<feature type="binding site" description="axial binding residue" evidence="5">
    <location>
        <position position="455"/>
    </location>
    <ligand>
        <name>heme</name>
        <dbReference type="ChEBI" id="CHEBI:30413"/>
    </ligand>
    <ligandPart>
        <name>Fe</name>
        <dbReference type="ChEBI" id="CHEBI:18248"/>
    </ligandPart>
</feature>
<dbReference type="Gene3D" id="1.10.630.10">
    <property type="entry name" value="Cytochrome P450"/>
    <property type="match status" value="1"/>
</dbReference>
<dbReference type="InterPro" id="IPR002401">
    <property type="entry name" value="Cyt_P450_E_grp-I"/>
</dbReference>
<dbReference type="GO" id="GO:0005506">
    <property type="term" value="F:iron ion binding"/>
    <property type="evidence" value="ECO:0007669"/>
    <property type="project" value="InterPro"/>
</dbReference>
<dbReference type="STRING" id="44941.A0A397V975"/>
<keyword evidence="2 5" id="KW-0479">Metal-binding</keyword>
<accession>A0A397V975</accession>
<evidence type="ECO:0000256" key="4">
    <source>
        <dbReference type="ARBA" id="ARBA00023004"/>
    </source>
</evidence>
<feature type="transmembrane region" description="Helical" evidence="6">
    <location>
        <begin position="12"/>
        <end position="32"/>
    </location>
</feature>
<comment type="cofactor">
    <cofactor evidence="5">
        <name>heme</name>
        <dbReference type="ChEBI" id="CHEBI:30413"/>
    </cofactor>
</comment>
<dbReference type="AlphaFoldDB" id="A0A397V975"/>
<comment type="caution">
    <text evidence="7">The sequence shown here is derived from an EMBL/GenBank/DDBJ whole genome shotgun (WGS) entry which is preliminary data.</text>
</comment>
<evidence type="ECO:0000256" key="2">
    <source>
        <dbReference type="ARBA" id="ARBA00022723"/>
    </source>
</evidence>
<evidence type="ECO:0000313" key="7">
    <source>
        <dbReference type="EMBL" id="RIB18461.1"/>
    </source>
</evidence>
<dbReference type="GO" id="GO:0016705">
    <property type="term" value="F:oxidoreductase activity, acting on paired donors, with incorporation or reduction of molecular oxygen"/>
    <property type="evidence" value="ECO:0007669"/>
    <property type="project" value="InterPro"/>
</dbReference>
<sequence length="512" mass="58981">MIQILQKLKLSTFDAFILCLILFVSYIIHLLIKYPDCAIGARHRKDLVGPKGIPLIGNLISLIKRKTVVQYEHELANKYGSNFSFTALGQGRVIVSNDPRTVEHVAKTNFDDYPKGEKLYKISYDVFGDGISTVNGPKWKFQRKMISHLFQGKNFRNLIYTSVIRKSKAVINILKEHADIEKPIDLKDLFSRFTIDTIGDISLGEDFRCLTHPDEMSQFVTYLDVIVFGIFGRFENPFWKFTEKYSKKGQQMYKAFKYIDDYIYNLINKHKSQLEVDRDSVKNLLASFIEAVDDNGKKFNDKELRDVVINLILGGRNTTTLALSWTIYSIMINQSVENSLLQEINMILSAEMPIPSYDDIKKFQYTTAVFYETLRLYPVVPMNGRVAIKDNVLPNNIPVFAGELVKFNAYSMGRDEKIWGEDAKKFNPKRFLESEDVLKPDQFKFPVFYAGSRACLGQHLATIEVVILVVLMLKEFKFELVPGQKSPPEFKEAMTLQMKDPLMTKVSYRTKK</sequence>
<dbReference type="InterPro" id="IPR036396">
    <property type="entry name" value="Cyt_P450_sf"/>
</dbReference>
<protein>
    <submittedName>
        <fullName evidence="7">Cytochrome P450</fullName>
    </submittedName>
</protein>
<keyword evidence="6" id="KW-0812">Transmembrane</keyword>
<comment type="similarity">
    <text evidence="1">Belongs to the cytochrome P450 family.</text>
</comment>
<keyword evidence="3" id="KW-0560">Oxidoreductase</keyword>
<dbReference type="InterPro" id="IPR001128">
    <property type="entry name" value="Cyt_P450"/>
</dbReference>
<keyword evidence="4 5" id="KW-0408">Iron</keyword>
<keyword evidence="6" id="KW-0472">Membrane</keyword>
<dbReference type="PRINTS" id="PR00463">
    <property type="entry name" value="EP450I"/>
</dbReference>
<reference evidence="7 8" key="1">
    <citation type="submission" date="2018-06" db="EMBL/GenBank/DDBJ databases">
        <title>Comparative genomics reveals the genomic features of Rhizophagus irregularis, R. cerebriforme, R. diaphanum and Gigaspora rosea, and their symbiotic lifestyle signature.</title>
        <authorList>
            <person name="Morin E."/>
            <person name="San Clemente H."/>
            <person name="Chen E.C.H."/>
            <person name="De La Providencia I."/>
            <person name="Hainaut M."/>
            <person name="Kuo A."/>
            <person name="Kohler A."/>
            <person name="Murat C."/>
            <person name="Tang N."/>
            <person name="Roy S."/>
            <person name="Loubradou J."/>
            <person name="Henrissat B."/>
            <person name="Grigoriev I.V."/>
            <person name="Corradi N."/>
            <person name="Roux C."/>
            <person name="Martin F.M."/>
        </authorList>
    </citation>
    <scope>NUCLEOTIDE SEQUENCE [LARGE SCALE GENOMIC DNA]</scope>
    <source>
        <strain evidence="7 8">DAOM 194757</strain>
    </source>
</reference>
<evidence type="ECO:0000256" key="5">
    <source>
        <dbReference type="PIRSR" id="PIRSR602401-1"/>
    </source>
</evidence>
<dbReference type="GO" id="GO:0004497">
    <property type="term" value="F:monooxygenase activity"/>
    <property type="evidence" value="ECO:0007669"/>
    <property type="project" value="InterPro"/>
</dbReference>
<evidence type="ECO:0000313" key="8">
    <source>
        <dbReference type="Proteomes" id="UP000266673"/>
    </source>
</evidence>
<dbReference type="PANTHER" id="PTHR24296">
    <property type="entry name" value="CYTOCHROME P450"/>
    <property type="match status" value="1"/>
</dbReference>
<proteinExistence type="inferred from homology"/>
<dbReference type="Pfam" id="PF00067">
    <property type="entry name" value="p450"/>
    <property type="match status" value="1"/>
</dbReference>
<dbReference type="EMBL" id="QKWP01000537">
    <property type="protein sequence ID" value="RIB18461.1"/>
    <property type="molecule type" value="Genomic_DNA"/>
</dbReference>
<evidence type="ECO:0000256" key="6">
    <source>
        <dbReference type="SAM" id="Phobius"/>
    </source>
</evidence>
<dbReference type="Proteomes" id="UP000266673">
    <property type="component" value="Unassembled WGS sequence"/>
</dbReference>
<dbReference type="SUPFAM" id="SSF48264">
    <property type="entry name" value="Cytochrome P450"/>
    <property type="match status" value="1"/>
</dbReference>
<evidence type="ECO:0000256" key="3">
    <source>
        <dbReference type="ARBA" id="ARBA00023002"/>
    </source>
</evidence>
<dbReference type="OrthoDB" id="1470350at2759"/>
<keyword evidence="5" id="KW-0349">Heme</keyword>
<organism evidence="7 8">
    <name type="scientific">Gigaspora rosea</name>
    <dbReference type="NCBI Taxonomy" id="44941"/>
    <lineage>
        <taxon>Eukaryota</taxon>
        <taxon>Fungi</taxon>
        <taxon>Fungi incertae sedis</taxon>
        <taxon>Mucoromycota</taxon>
        <taxon>Glomeromycotina</taxon>
        <taxon>Glomeromycetes</taxon>
        <taxon>Diversisporales</taxon>
        <taxon>Gigasporaceae</taxon>
        <taxon>Gigaspora</taxon>
    </lineage>
</organism>
<evidence type="ECO:0000256" key="1">
    <source>
        <dbReference type="ARBA" id="ARBA00010617"/>
    </source>
</evidence>
<dbReference type="PRINTS" id="PR00385">
    <property type="entry name" value="P450"/>
</dbReference>
<keyword evidence="8" id="KW-1185">Reference proteome</keyword>
<gene>
    <name evidence="7" type="ORF">C2G38_2245756</name>
</gene>
<keyword evidence="6" id="KW-1133">Transmembrane helix</keyword>
<name>A0A397V975_9GLOM</name>